<proteinExistence type="predicted"/>
<dbReference type="Proteomes" id="UP000724672">
    <property type="component" value="Unassembled WGS sequence"/>
</dbReference>
<evidence type="ECO:0000256" key="1">
    <source>
        <dbReference type="SAM" id="Coils"/>
    </source>
</evidence>
<keyword evidence="1" id="KW-0175">Coiled coil</keyword>
<accession>A0A942Z8F9</accession>
<sequence>MDLLKLLNEIEDILEDSSTIPLSGKALVDRHELLEIIKEIRIKLPDEIKQAEWIREERQRILAEAQKEAETVIEEARVHIEEMVEKDEITKRAQDRSDEIISKAQSNAKDIRLGAKEYADELLRTVQGELGNLQRDVGSLIETLENNREELNGM</sequence>
<keyword evidence="3" id="KW-1185">Reference proteome</keyword>
<dbReference type="EMBL" id="WSFT01000053">
    <property type="protein sequence ID" value="MBS4539752.1"/>
    <property type="molecule type" value="Genomic_DNA"/>
</dbReference>
<dbReference type="AlphaFoldDB" id="A0A942Z8F9"/>
<reference evidence="2" key="1">
    <citation type="submission" date="2019-12" db="EMBL/GenBank/DDBJ databases">
        <title>Clostridiaceae gen. nov. sp. nov., isolated from sediment in Xinjiang, China.</title>
        <authorList>
            <person name="Zhang R."/>
        </authorList>
    </citation>
    <scope>NUCLEOTIDE SEQUENCE</scope>
    <source>
        <strain evidence="2">D2Q-11</strain>
    </source>
</reference>
<name>A0A942Z8F9_9FIRM</name>
<protein>
    <submittedName>
        <fullName evidence="2">ATPase</fullName>
    </submittedName>
</protein>
<organism evidence="2 3">
    <name type="scientific">Anaeromonas frigoriresistens</name>
    <dbReference type="NCBI Taxonomy" id="2683708"/>
    <lineage>
        <taxon>Bacteria</taxon>
        <taxon>Bacillati</taxon>
        <taxon>Bacillota</taxon>
        <taxon>Tissierellia</taxon>
        <taxon>Tissierellales</taxon>
        <taxon>Thermohalobacteraceae</taxon>
        <taxon>Anaeromonas</taxon>
    </lineage>
</organism>
<evidence type="ECO:0000313" key="3">
    <source>
        <dbReference type="Proteomes" id="UP000724672"/>
    </source>
</evidence>
<comment type="caution">
    <text evidence="2">The sequence shown here is derived from an EMBL/GenBank/DDBJ whole genome shotgun (WGS) entry which is preliminary data.</text>
</comment>
<gene>
    <name evidence="2" type="ORF">GOQ27_14860</name>
</gene>
<feature type="coiled-coil region" evidence="1">
    <location>
        <begin position="48"/>
        <end position="86"/>
    </location>
</feature>
<evidence type="ECO:0000313" key="2">
    <source>
        <dbReference type="EMBL" id="MBS4539752.1"/>
    </source>
</evidence>
<dbReference type="RefSeq" id="WP_203367667.1">
    <property type="nucleotide sequence ID" value="NZ_WSFT01000053.1"/>
</dbReference>